<evidence type="ECO:0000256" key="2">
    <source>
        <dbReference type="ARBA" id="ARBA00007165"/>
    </source>
</evidence>
<evidence type="ECO:0000256" key="6">
    <source>
        <dbReference type="RuleBase" id="RU363076"/>
    </source>
</evidence>
<evidence type="ECO:0000256" key="7">
    <source>
        <dbReference type="SAM" id="MobiDB-lite"/>
    </source>
</evidence>
<evidence type="ECO:0000256" key="3">
    <source>
        <dbReference type="ARBA" id="ARBA00022692"/>
    </source>
</evidence>
<comment type="subcellular location">
    <subcellularLocation>
        <location evidence="6">Cell membrane</location>
        <topology evidence="6">Multi-pass membrane protein</topology>
    </subcellularLocation>
    <subcellularLocation>
        <location evidence="1">Membrane</location>
    </subcellularLocation>
</comment>
<evidence type="ECO:0000256" key="1">
    <source>
        <dbReference type="ARBA" id="ARBA00004370"/>
    </source>
</evidence>
<evidence type="ECO:0000256" key="5">
    <source>
        <dbReference type="ARBA" id="ARBA00023136"/>
    </source>
</evidence>
<evidence type="ECO:0000313" key="8">
    <source>
        <dbReference type="EMBL" id="MEU9581348.1"/>
    </source>
</evidence>
<organism evidence="8 9">
    <name type="scientific">Streptomyces chilikensis</name>
    <dbReference type="NCBI Taxonomy" id="1194079"/>
    <lineage>
        <taxon>Bacteria</taxon>
        <taxon>Bacillati</taxon>
        <taxon>Actinomycetota</taxon>
        <taxon>Actinomycetes</taxon>
        <taxon>Kitasatosporales</taxon>
        <taxon>Streptomycetaceae</taxon>
        <taxon>Streptomyces</taxon>
    </lineage>
</organism>
<dbReference type="InterPro" id="IPR045214">
    <property type="entry name" value="Surf1/Surf4"/>
</dbReference>
<proteinExistence type="inferred from homology"/>
<dbReference type="InterPro" id="IPR002994">
    <property type="entry name" value="Surf1/Shy1"/>
</dbReference>
<accession>A0ABV3EYQ2</accession>
<name>A0ABV3EYQ2_9ACTN</name>
<dbReference type="PROSITE" id="PS50895">
    <property type="entry name" value="SURF1"/>
    <property type="match status" value="1"/>
</dbReference>
<dbReference type="EMBL" id="JBEZNA010000114">
    <property type="protein sequence ID" value="MEU9581348.1"/>
    <property type="molecule type" value="Genomic_DNA"/>
</dbReference>
<dbReference type="Pfam" id="PF02104">
    <property type="entry name" value="SURF1"/>
    <property type="match status" value="1"/>
</dbReference>
<evidence type="ECO:0000313" key="9">
    <source>
        <dbReference type="Proteomes" id="UP001551584"/>
    </source>
</evidence>
<reference evidence="8 9" key="1">
    <citation type="submission" date="2024-06" db="EMBL/GenBank/DDBJ databases">
        <title>The Natural Products Discovery Center: Release of the First 8490 Sequenced Strains for Exploring Actinobacteria Biosynthetic Diversity.</title>
        <authorList>
            <person name="Kalkreuter E."/>
            <person name="Kautsar S.A."/>
            <person name="Yang D."/>
            <person name="Bader C.D."/>
            <person name="Teijaro C.N."/>
            <person name="Fluegel L."/>
            <person name="Davis C.M."/>
            <person name="Simpson J.R."/>
            <person name="Lauterbach L."/>
            <person name="Steele A.D."/>
            <person name="Gui C."/>
            <person name="Meng S."/>
            <person name="Li G."/>
            <person name="Viehrig K."/>
            <person name="Ye F."/>
            <person name="Su P."/>
            <person name="Kiefer A.F."/>
            <person name="Nichols A."/>
            <person name="Cepeda A.J."/>
            <person name="Yan W."/>
            <person name="Fan B."/>
            <person name="Jiang Y."/>
            <person name="Adhikari A."/>
            <person name="Zheng C.-J."/>
            <person name="Schuster L."/>
            <person name="Cowan T.M."/>
            <person name="Smanski M.J."/>
            <person name="Chevrette M.G."/>
            <person name="De Carvalho L.P.S."/>
            <person name="Shen B."/>
        </authorList>
    </citation>
    <scope>NUCLEOTIDE SEQUENCE [LARGE SCALE GENOMIC DNA]</scope>
    <source>
        <strain evidence="8 9">NPDC048117</strain>
    </source>
</reference>
<protein>
    <recommendedName>
        <fullName evidence="6">SURF1-like protein</fullName>
    </recommendedName>
</protein>
<dbReference type="CDD" id="cd06662">
    <property type="entry name" value="SURF1"/>
    <property type="match status" value="1"/>
</dbReference>
<feature type="transmembrane region" description="Helical" evidence="6">
    <location>
        <begin position="218"/>
        <end position="238"/>
    </location>
</feature>
<feature type="region of interest" description="Disordered" evidence="7">
    <location>
        <begin position="247"/>
        <end position="279"/>
    </location>
</feature>
<comment type="similarity">
    <text evidence="2 6">Belongs to the SURF1 family.</text>
</comment>
<comment type="caution">
    <text evidence="8">The sequence shown here is derived from an EMBL/GenBank/DDBJ whole genome shotgun (WGS) entry which is preliminary data.</text>
</comment>
<dbReference type="PANTHER" id="PTHR23427:SF2">
    <property type="entry name" value="SURFEIT LOCUS PROTEIN 1"/>
    <property type="match status" value="1"/>
</dbReference>
<comment type="caution">
    <text evidence="6">Lacks conserved residue(s) required for the propagation of feature annotation.</text>
</comment>
<dbReference type="PANTHER" id="PTHR23427">
    <property type="entry name" value="SURFEIT LOCUS PROTEIN"/>
    <property type="match status" value="1"/>
</dbReference>
<keyword evidence="4 6" id="KW-1133">Transmembrane helix</keyword>
<feature type="compositionally biased region" description="Basic and acidic residues" evidence="7">
    <location>
        <begin position="247"/>
        <end position="259"/>
    </location>
</feature>
<gene>
    <name evidence="8" type="ORF">AB0D95_29450</name>
</gene>
<evidence type="ECO:0000256" key="4">
    <source>
        <dbReference type="ARBA" id="ARBA00022989"/>
    </source>
</evidence>
<dbReference type="RefSeq" id="WP_359277895.1">
    <property type="nucleotide sequence ID" value="NZ_JBEZNA010000114.1"/>
</dbReference>
<feature type="compositionally biased region" description="Acidic residues" evidence="7">
    <location>
        <begin position="260"/>
        <end position="271"/>
    </location>
</feature>
<keyword evidence="9" id="KW-1185">Reference proteome</keyword>
<dbReference type="Proteomes" id="UP001551584">
    <property type="component" value="Unassembled WGS sequence"/>
</dbReference>
<keyword evidence="5 6" id="KW-0472">Membrane</keyword>
<keyword evidence="6" id="KW-1003">Cell membrane</keyword>
<keyword evidence="3 6" id="KW-0812">Transmembrane</keyword>
<sequence>MYRFLLTRQWVIVTLVALALVPTMVELGFWQWHRHWDRVASNQRIEAALDADPVPVDSLTGPGARVDRELYYRHVTARGVFESGREVVVRRRTNADDRVGYHVLTPLRLQDGRYLLVNRGWVPAGSRQTEFPEIPAPPDGEVTVTGRLMADQTTAESGIKDLDDLPDRQVMLISSEGEAERLGAEVLGGYVELVSPAPADGGPELIPGPDHDSIGNHMAYAIQWWLFTAGVPIGWVVLVRRELRERREAAGEAPGRGEDGAEDDGREDGAEESATPATA</sequence>